<keyword evidence="16" id="KW-1185">Reference proteome</keyword>
<evidence type="ECO:0000256" key="5">
    <source>
        <dbReference type="ARBA" id="ARBA00022692"/>
    </source>
</evidence>
<proteinExistence type="inferred from homology"/>
<evidence type="ECO:0000259" key="14">
    <source>
        <dbReference type="Pfam" id="PF07715"/>
    </source>
</evidence>
<keyword evidence="2" id="KW-0813">Transport</keyword>
<comment type="caution">
    <text evidence="15">The sequence shown here is derived from an EMBL/GenBank/DDBJ whole genome shotgun (WGS) entry which is preliminary data.</text>
</comment>
<evidence type="ECO:0000256" key="8">
    <source>
        <dbReference type="ARBA" id="ARBA00023077"/>
    </source>
</evidence>
<dbReference type="Pfam" id="PF07715">
    <property type="entry name" value="Plug"/>
    <property type="match status" value="1"/>
</dbReference>
<evidence type="ECO:0000256" key="6">
    <source>
        <dbReference type="ARBA" id="ARBA00023004"/>
    </source>
</evidence>
<evidence type="ECO:0000256" key="1">
    <source>
        <dbReference type="ARBA" id="ARBA00004571"/>
    </source>
</evidence>
<reference evidence="16" key="1">
    <citation type="journal article" date="2019" name="Int. J. Syst. Evol. Microbiol.">
        <title>The Global Catalogue of Microorganisms (GCM) 10K type strain sequencing project: providing services to taxonomists for standard genome sequencing and annotation.</title>
        <authorList>
            <consortium name="The Broad Institute Genomics Platform"/>
            <consortium name="The Broad Institute Genome Sequencing Center for Infectious Disease"/>
            <person name="Wu L."/>
            <person name="Ma J."/>
        </authorList>
    </citation>
    <scope>NUCLEOTIDE SEQUENCE [LARGE SCALE GENOMIC DNA]</scope>
    <source>
        <strain evidence="16">Q85</strain>
    </source>
</reference>
<keyword evidence="9 11" id="KW-0472">Membrane</keyword>
<keyword evidence="10" id="KW-0998">Cell outer membrane</keyword>
<evidence type="ECO:0000259" key="13">
    <source>
        <dbReference type="Pfam" id="PF00593"/>
    </source>
</evidence>
<dbReference type="InterPro" id="IPR036942">
    <property type="entry name" value="Beta-barrel_TonB_sf"/>
</dbReference>
<dbReference type="SUPFAM" id="SSF56935">
    <property type="entry name" value="Porins"/>
    <property type="match status" value="1"/>
</dbReference>
<dbReference type="EMBL" id="JBHUFC010000003">
    <property type="protein sequence ID" value="MFD1788330.1"/>
    <property type="molecule type" value="Genomic_DNA"/>
</dbReference>
<gene>
    <name evidence="15" type="ORF">ACFSC3_12185</name>
</gene>
<protein>
    <submittedName>
        <fullName evidence="15">TonB-dependent receptor</fullName>
    </submittedName>
</protein>
<evidence type="ECO:0000256" key="10">
    <source>
        <dbReference type="ARBA" id="ARBA00023237"/>
    </source>
</evidence>
<evidence type="ECO:0000256" key="11">
    <source>
        <dbReference type="RuleBase" id="RU003357"/>
    </source>
</evidence>
<dbReference type="Proteomes" id="UP001597283">
    <property type="component" value="Unassembled WGS sequence"/>
</dbReference>
<keyword evidence="6" id="KW-0408">Iron</keyword>
<keyword evidence="8 11" id="KW-0798">TonB box</keyword>
<evidence type="ECO:0000256" key="3">
    <source>
        <dbReference type="ARBA" id="ARBA00022452"/>
    </source>
</evidence>
<comment type="subcellular location">
    <subcellularLocation>
        <location evidence="1">Cell outer membrane</location>
        <topology evidence="1">Multi-pass membrane protein</topology>
    </subcellularLocation>
</comment>
<evidence type="ECO:0000256" key="4">
    <source>
        <dbReference type="ARBA" id="ARBA00022496"/>
    </source>
</evidence>
<dbReference type="Pfam" id="PF00593">
    <property type="entry name" value="TonB_dep_Rec_b-barrel"/>
    <property type="match status" value="1"/>
</dbReference>
<comment type="similarity">
    <text evidence="11">Belongs to the TonB-dependent receptor family.</text>
</comment>
<dbReference type="InterPro" id="IPR000531">
    <property type="entry name" value="Beta-barrel_TonB"/>
</dbReference>
<organism evidence="15 16">
    <name type="scientific">Sphingomonas floccifaciens</name>
    <dbReference type="NCBI Taxonomy" id="1844115"/>
    <lineage>
        <taxon>Bacteria</taxon>
        <taxon>Pseudomonadati</taxon>
        <taxon>Pseudomonadota</taxon>
        <taxon>Alphaproteobacteria</taxon>
        <taxon>Sphingomonadales</taxon>
        <taxon>Sphingomonadaceae</taxon>
        <taxon>Sphingomonas</taxon>
    </lineage>
</organism>
<dbReference type="InterPro" id="IPR039426">
    <property type="entry name" value="TonB-dep_rcpt-like"/>
</dbReference>
<evidence type="ECO:0000256" key="9">
    <source>
        <dbReference type="ARBA" id="ARBA00023136"/>
    </source>
</evidence>
<feature type="region of interest" description="Disordered" evidence="12">
    <location>
        <begin position="432"/>
        <end position="455"/>
    </location>
</feature>
<keyword evidence="15" id="KW-0675">Receptor</keyword>
<keyword evidence="3" id="KW-1134">Transmembrane beta strand</keyword>
<evidence type="ECO:0000256" key="12">
    <source>
        <dbReference type="SAM" id="MobiDB-lite"/>
    </source>
</evidence>
<evidence type="ECO:0000313" key="15">
    <source>
        <dbReference type="EMBL" id="MFD1788330.1"/>
    </source>
</evidence>
<sequence length="714" mass="75271">MSVRAALAKLLSGTPYRAVALPSGAFRIERAPVARPAPRRVRPAPMRPERPPAGDVVVTASKQDIPLLRYPGSVTMIDLTTATPLGVVGSLVDAARGVPVLQSTQLGRGRNKLFIRGVADSSFSGSTQSPTSIYLDDVQLTYSGPDPGLRLYDIQSVEVLEGPQGTLYGSGAIGGVIRLTSAPVDLRASAAGVIAGATATEGGSLGTDVAAMLNLPVVRERLGVRALVYGVRGGGYIHDARRGLADINSDRTVGGRLGVRFDTADGWRIEASGAAQRITANDGQYSEGTAGPLTRRSIIAQPFESDLTFGRLALARRWSSGLHLLTATGIVGYHSTEQFDATPATASAPIIYRSRRSKRLESHETRLSRTLESGDSWVVGVTIVGDRDILTRTVAGPTTERSIIGVTNVTKSTSVFGEMTVALGSSLSLTAGARGTAGRTDGSPSATPVSGSFVRGRSTRRVDPTLAASWQIASDLAVFSRFQTGYRTGGLSVAPGIGRVADYRSDSITVGEVGVRHVRHGTHGVAASLGVSVARWRDIQADLINRRGLPYTDNLGDARIQTLEGTLDWIPLTGFQVQGAFLLTDTLVSGPVADLSSPDNRRLPNTPPFAAHAAVSYRWKSAAMAPYVQATGDYVGRSVLGTGDLFDISQGDYAVLGMAAGVRVAGVDVSLTLDNLANAHANRFAFGNPFSFALRDQQTPLRPRSVRLGVSYGW</sequence>
<dbReference type="PANTHER" id="PTHR32552:SF81">
    <property type="entry name" value="TONB-DEPENDENT OUTER MEMBRANE RECEPTOR"/>
    <property type="match status" value="1"/>
</dbReference>
<keyword evidence="7" id="KW-0406">Ion transport</keyword>
<name>A0ABW4NHJ1_9SPHN</name>
<dbReference type="Gene3D" id="2.40.170.20">
    <property type="entry name" value="TonB-dependent receptor, beta-barrel domain"/>
    <property type="match status" value="1"/>
</dbReference>
<evidence type="ECO:0000256" key="7">
    <source>
        <dbReference type="ARBA" id="ARBA00023065"/>
    </source>
</evidence>
<evidence type="ECO:0000313" key="16">
    <source>
        <dbReference type="Proteomes" id="UP001597283"/>
    </source>
</evidence>
<keyword evidence="5" id="KW-0812">Transmembrane</keyword>
<evidence type="ECO:0000256" key="2">
    <source>
        <dbReference type="ARBA" id="ARBA00022448"/>
    </source>
</evidence>
<dbReference type="InterPro" id="IPR012910">
    <property type="entry name" value="Plug_dom"/>
</dbReference>
<feature type="domain" description="TonB-dependent receptor plug" evidence="14">
    <location>
        <begin position="70"/>
        <end position="176"/>
    </location>
</feature>
<keyword evidence="4" id="KW-0410">Iron transport</keyword>
<accession>A0ABW4NHJ1</accession>
<dbReference type="PANTHER" id="PTHR32552">
    <property type="entry name" value="FERRICHROME IRON RECEPTOR-RELATED"/>
    <property type="match status" value="1"/>
</dbReference>
<feature type="domain" description="TonB-dependent receptor-like beta-barrel" evidence="13">
    <location>
        <begin position="273"/>
        <end position="676"/>
    </location>
</feature>